<dbReference type="AlphaFoldDB" id="A0A9N7UUY4"/>
<feature type="region of interest" description="Disordered" evidence="1">
    <location>
        <begin position="122"/>
        <end position="155"/>
    </location>
</feature>
<comment type="caution">
    <text evidence="2">The sequence shown here is derived from an EMBL/GenBank/DDBJ whole genome shotgun (WGS) entry which is preliminary data.</text>
</comment>
<organism evidence="2 3">
    <name type="scientific">Pleuronectes platessa</name>
    <name type="common">European plaice</name>
    <dbReference type="NCBI Taxonomy" id="8262"/>
    <lineage>
        <taxon>Eukaryota</taxon>
        <taxon>Metazoa</taxon>
        <taxon>Chordata</taxon>
        <taxon>Craniata</taxon>
        <taxon>Vertebrata</taxon>
        <taxon>Euteleostomi</taxon>
        <taxon>Actinopterygii</taxon>
        <taxon>Neopterygii</taxon>
        <taxon>Teleostei</taxon>
        <taxon>Neoteleostei</taxon>
        <taxon>Acanthomorphata</taxon>
        <taxon>Carangaria</taxon>
        <taxon>Pleuronectiformes</taxon>
        <taxon>Pleuronectoidei</taxon>
        <taxon>Pleuronectidae</taxon>
        <taxon>Pleuronectes</taxon>
    </lineage>
</organism>
<dbReference type="EMBL" id="CADEAL010001953">
    <property type="protein sequence ID" value="CAB1436890.1"/>
    <property type="molecule type" value="Genomic_DNA"/>
</dbReference>
<dbReference type="Proteomes" id="UP001153269">
    <property type="component" value="Unassembled WGS sequence"/>
</dbReference>
<protein>
    <submittedName>
        <fullName evidence="2">Uncharacterized protein</fullName>
    </submittedName>
</protein>
<evidence type="ECO:0000313" key="2">
    <source>
        <dbReference type="EMBL" id="CAB1436890.1"/>
    </source>
</evidence>
<proteinExistence type="predicted"/>
<keyword evidence="3" id="KW-1185">Reference proteome</keyword>
<sequence>MSPLIQEAIRLVSPPGQQLLLIEDGGMEGWRERKREVRTDADNSLQSVTALITVSTSNAQRQSEEEEEKGRGGEGERRRRREGGKRGEPFLCIFFFLTGSTPLIPSSPLVHFSMNLKLCLSPSPPSSSSSRLLLLPSSSPSSSSSLSSPPSVHSS</sequence>
<accession>A0A9N7UUY4</accession>
<evidence type="ECO:0000256" key="1">
    <source>
        <dbReference type="SAM" id="MobiDB-lite"/>
    </source>
</evidence>
<name>A0A9N7UUY4_PLEPL</name>
<feature type="compositionally biased region" description="Basic and acidic residues" evidence="1">
    <location>
        <begin position="68"/>
        <end position="77"/>
    </location>
</feature>
<feature type="region of interest" description="Disordered" evidence="1">
    <location>
        <begin position="52"/>
        <end position="83"/>
    </location>
</feature>
<gene>
    <name evidence="2" type="ORF">PLEPLA_LOCUS24923</name>
</gene>
<feature type="compositionally biased region" description="Polar residues" evidence="1">
    <location>
        <begin position="52"/>
        <end position="61"/>
    </location>
</feature>
<reference evidence="2" key="1">
    <citation type="submission" date="2020-03" db="EMBL/GenBank/DDBJ databases">
        <authorList>
            <person name="Weist P."/>
        </authorList>
    </citation>
    <scope>NUCLEOTIDE SEQUENCE</scope>
</reference>
<evidence type="ECO:0000313" key="3">
    <source>
        <dbReference type="Proteomes" id="UP001153269"/>
    </source>
</evidence>